<dbReference type="InterPro" id="IPR029062">
    <property type="entry name" value="Class_I_gatase-like"/>
</dbReference>
<dbReference type="InterPro" id="IPR052158">
    <property type="entry name" value="INH-QAR"/>
</dbReference>
<evidence type="ECO:0000259" key="1">
    <source>
        <dbReference type="Pfam" id="PF01965"/>
    </source>
</evidence>
<dbReference type="SUPFAM" id="SSF52317">
    <property type="entry name" value="Class I glutamine amidotransferase-like"/>
    <property type="match status" value="1"/>
</dbReference>
<evidence type="ECO:0000313" key="3">
    <source>
        <dbReference type="Proteomes" id="UP000781932"/>
    </source>
</evidence>
<reference evidence="2" key="1">
    <citation type="submission" date="2020-03" db="EMBL/GenBank/DDBJ databases">
        <authorList>
            <person name="He L."/>
        </authorList>
    </citation>
    <scope>NUCLEOTIDE SEQUENCE</scope>
    <source>
        <strain evidence="2">CkLH20</strain>
    </source>
</reference>
<dbReference type="GeneID" id="62166877"/>
<organism evidence="2 3">
    <name type="scientific">Colletotrichum karsti</name>
    <dbReference type="NCBI Taxonomy" id="1095194"/>
    <lineage>
        <taxon>Eukaryota</taxon>
        <taxon>Fungi</taxon>
        <taxon>Dikarya</taxon>
        <taxon>Ascomycota</taxon>
        <taxon>Pezizomycotina</taxon>
        <taxon>Sordariomycetes</taxon>
        <taxon>Hypocreomycetidae</taxon>
        <taxon>Glomerellales</taxon>
        <taxon>Glomerellaceae</taxon>
        <taxon>Colletotrichum</taxon>
        <taxon>Colletotrichum boninense species complex</taxon>
    </lineage>
</organism>
<sequence>MSAHDVMCANPTRFAIVAWQNMDLLDFAGPCEVLSHFKNITGERLCTLTVAADKDRVSTPQGITIGRDVTIDKMISHIADFDVLLIPGGHGFSNDNPPNVPSVTRVIEAFLSLPSRGKQHQERFILSICAGAFFLAQAGILSGRTATAHYGRLTDLSLFANRHGTGGTRVVRQHYVDCGVDEERGLRIITSGGITSGLDATLYLAECLFGKDVAEAASATLDYTWRREMTPFGFSQHL</sequence>
<dbReference type="PANTHER" id="PTHR43130">
    <property type="entry name" value="ARAC-FAMILY TRANSCRIPTIONAL REGULATOR"/>
    <property type="match status" value="1"/>
</dbReference>
<dbReference type="InterPro" id="IPR002818">
    <property type="entry name" value="DJ-1/PfpI"/>
</dbReference>
<dbReference type="Pfam" id="PF01965">
    <property type="entry name" value="DJ-1_PfpI"/>
    <property type="match status" value="1"/>
</dbReference>
<dbReference type="EMBL" id="JAATWM020000045">
    <property type="protein sequence ID" value="KAF9871442.1"/>
    <property type="molecule type" value="Genomic_DNA"/>
</dbReference>
<name>A0A9P6LGH3_9PEZI</name>
<dbReference type="OrthoDB" id="543156at2759"/>
<protein>
    <recommendedName>
        <fullName evidence="1">DJ-1/PfpI domain-containing protein</fullName>
    </recommendedName>
</protein>
<feature type="domain" description="DJ-1/PfpI" evidence="1">
    <location>
        <begin position="15"/>
        <end position="196"/>
    </location>
</feature>
<dbReference type="RefSeq" id="XP_038740903.1">
    <property type="nucleotide sequence ID" value="XM_038893803.1"/>
</dbReference>
<proteinExistence type="predicted"/>
<gene>
    <name evidence="2" type="ORF">CkaCkLH20_11089</name>
</gene>
<dbReference type="Proteomes" id="UP000781932">
    <property type="component" value="Unassembled WGS sequence"/>
</dbReference>
<reference evidence="2" key="2">
    <citation type="submission" date="2020-11" db="EMBL/GenBank/DDBJ databases">
        <title>Whole genome sequencing of Colletotrichum sp.</title>
        <authorList>
            <person name="Li H."/>
        </authorList>
    </citation>
    <scope>NUCLEOTIDE SEQUENCE</scope>
    <source>
        <strain evidence="2">CkLH20</strain>
    </source>
</reference>
<dbReference type="AlphaFoldDB" id="A0A9P6LGH3"/>
<dbReference type="PANTHER" id="PTHR43130:SF3">
    <property type="entry name" value="HTH-TYPE TRANSCRIPTIONAL REGULATOR RV1931C"/>
    <property type="match status" value="1"/>
</dbReference>
<dbReference type="Gene3D" id="3.40.50.880">
    <property type="match status" value="1"/>
</dbReference>
<evidence type="ECO:0000313" key="2">
    <source>
        <dbReference type="EMBL" id="KAF9871442.1"/>
    </source>
</evidence>
<keyword evidence="3" id="KW-1185">Reference proteome</keyword>
<accession>A0A9P6LGH3</accession>
<comment type="caution">
    <text evidence="2">The sequence shown here is derived from an EMBL/GenBank/DDBJ whole genome shotgun (WGS) entry which is preliminary data.</text>
</comment>